<proteinExistence type="predicted"/>
<dbReference type="SMART" id="SM00355">
    <property type="entry name" value="ZnF_C2H2"/>
    <property type="match status" value="3"/>
</dbReference>
<evidence type="ECO:0000313" key="4">
    <source>
        <dbReference type="EMBL" id="CAD8396734.1"/>
    </source>
</evidence>
<accession>A0A7S0G1W6</accession>
<dbReference type="GO" id="GO:0010468">
    <property type="term" value="P:regulation of gene expression"/>
    <property type="evidence" value="ECO:0007669"/>
    <property type="project" value="TreeGrafter"/>
</dbReference>
<sequence>MDFFAVEEEGVIVDDIMENPTSYCWDGEFSNLLAGLQATSPRAALAYGWVEPTSEGTEEIELSAMSSISKEDLAEEIGFDVLNIGEYQSTSRRPGGKDFSVAGRVEPAQTSFATKVWEDSLILLPPEDTSDMGRLIETGDGMVKPEDVTSPLSTILSESCSSNLGSSTLDEATDFSSYKKPRRTRRRNKQPSNRPTAKRLPSTKPKIVACDRCPSKFTARFNLNKHIRIVHENKRAFVCDTCGSAFQQKCHLKMHKLNVHEKTKAHKCKLCESAFGWPAALNKHMAAVHKQRESPLPEARIQYELGLQF</sequence>
<dbReference type="GO" id="GO:0005634">
    <property type="term" value="C:nucleus"/>
    <property type="evidence" value="ECO:0007669"/>
    <property type="project" value="TreeGrafter"/>
</dbReference>
<feature type="region of interest" description="Disordered" evidence="2">
    <location>
        <begin position="167"/>
        <end position="203"/>
    </location>
</feature>
<dbReference type="PROSITE" id="PS00028">
    <property type="entry name" value="ZINC_FINGER_C2H2_1"/>
    <property type="match status" value="3"/>
</dbReference>
<dbReference type="Gene3D" id="3.30.160.60">
    <property type="entry name" value="Classic Zinc Finger"/>
    <property type="match status" value="1"/>
</dbReference>
<keyword evidence="1" id="KW-0479">Metal-binding</keyword>
<dbReference type="PANTHER" id="PTHR16515">
    <property type="entry name" value="PR DOMAIN ZINC FINGER PROTEIN"/>
    <property type="match status" value="1"/>
</dbReference>
<reference evidence="4" key="1">
    <citation type="submission" date="2021-01" db="EMBL/GenBank/DDBJ databases">
        <authorList>
            <person name="Corre E."/>
            <person name="Pelletier E."/>
            <person name="Niang G."/>
            <person name="Scheremetjew M."/>
            <person name="Finn R."/>
            <person name="Kale V."/>
            <person name="Holt S."/>
            <person name="Cochrane G."/>
            <person name="Meng A."/>
            <person name="Brown T."/>
            <person name="Cohen L."/>
        </authorList>
    </citation>
    <scope>NUCLEOTIDE SEQUENCE</scope>
    <source>
        <strain evidence="4">UTEX LB 2760</strain>
    </source>
</reference>
<dbReference type="EMBL" id="HBEK01012201">
    <property type="protein sequence ID" value="CAD8396734.1"/>
    <property type="molecule type" value="Transcribed_RNA"/>
</dbReference>
<dbReference type="SUPFAM" id="SSF57667">
    <property type="entry name" value="beta-beta-alpha zinc fingers"/>
    <property type="match status" value="2"/>
</dbReference>
<keyword evidence="1" id="KW-0863">Zinc-finger</keyword>
<feature type="domain" description="C2H2-type" evidence="3">
    <location>
        <begin position="266"/>
        <end position="294"/>
    </location>
</feature>
<protein>
    <recommendedName>
        <fullName evidence="3">C2H2-type domain-containing protein</fullName>
    </recommendedName>
</protein>
<dbReference type="PROSITE" id="PS50157">
    <property type="entry name" value="ZINC_FINGER_C2H2_2"/>
    <property type="match status" value="3"/>
</dbReference>
<name>A0A7S0G1W6_9RHOD</name>
<dbReference type="InterPro" id="IPR050331">
    <property type="entry name" value="Zinc_finger"/>
</dbReference>
<evidence type="ECO:0000259" key="3">
    <source>
        <dbReference type="PROSITE" id="PS50157"/>
    </source>
</evidence>
<feature type="domain" description="C2H2-type" evidence="3">
    <location>
        <begin position="208"/>
        <end position="236"/>
    </location>
</feature>
<evidence type="ECO:0000256" key="2">
    <source>
        <dbReference type="SAM" id="MobiDB-lite"/>
    </source>
</evidence>
<keyword evidence="1" id="KW-0862">Zinc</keyword>
<evidence type="ECO:0000256" key="1">
    <source>
        <dbReference type="PROSITE-ProRule" id="PRU00042"/>
    </source>
</evidence>
<dbReference type="InterPro" id="IPR013087">
    <property type="entry name" value="Znf_C2H2_type"/>
</dbReference>
<dbReference type="GO" id="GO:0008270">
    <property type="term" value="F:zinc ion binding"/>
    <property type="evidence" value="ECO:0007669"/>
    <property type="project" value="UniProtKB-KW"/>
</dbReference>
<feature type="compositionally biased region" description="Basic residues" evidence="2">
    <location>
        <begin position="179"/>
        <end position="189"/>
    </location>
</feature>
<organism evidence="4">
    <name type="scientific">Rhodosorus marinus</name>
    <dbReference type="NCBI Taxonomy" id="101924"/>
    <lineage>
        <taxon>Eukaryota</taxon>
        <taxon>Rhodophyta</taxon>
        <taxon>Stylonematophyceae</taxon>
        <taxon>Stylonematales</taxon>
        <taxon>Stylonemataceae</taxon>
        <taxon>Rhodosorus</taxon>
    </lineage>
</organism>
<dbReference type="PANTHER" id="PTHR16515:SF35">
    <property type="entry name" value="FEZ FAMILY ZINC FINGER PROTEIN 2"/>
    <property type="match status" value="1"/>
</dbReference>
<dbReference type="InterPro" id="IPR036236">
    <property type="entry name" value="Znf_C2H2_sf"/>
</dbReference>
<gene>
    <name evidence="4" type="ORF">RMAR0315_LOCUS6721</name>
</gene>
<dbReference type="AlphaFoldDB" id="A0A7S0G1W6"/>
<feature type="domain" description="C2H2-type" evidence="3">
    <location>
        <begin position="237"/>
        <end position="265"/>
    </location>
</feature>